<keyword evidence="3" id="KW-1185">Reference proteome</keyword>
<protein>
    <submittedName>
        <fullName evidence="2">Uncharacterized protein</fullName>
    </submittedName>
</protein>
<dbReference type="Gramene" id="AET1Gv20158500.7">
    <property type="protein sequence ID" value="AET1Gv20158500.7"/>
    <property type="gene ID" value="AET1Gv20158500"/>
</dbReference>
<feature type="region of interest" description="Disordered" evidence="1">
    <location>
        <begin position="49"/>
        <end position="82"/>
    </location>
</feature>
<dbReference type="EnsemblPlants" id="AET1Gv20158500.7">
    <property type="protein sequence ID" value="AET1Gv20158500.7"/>
    <property type="gene ID" value="AET1Gv20158500"/>
</dbReference>
<evidence type="ECO:0000313" key="3">
    <source>
        <dbReference type="Proteomes" id="UP000015105"/>
    </source>
</evidence>
<reference evidence="3" key="1">
    <citation type="journal article" date="2014" name="Science">
        <title>Ancient hybridizations among the ancestral genomes of bread wheat.</title>
        <authorList>
            <consortium name="International Wheat Genome Sequencing Consortium,"/>
            <person name="Marcussen T."/>
            <person name="Sandve S.R."/>
            <person name="Heier L."/>
            <person name="Spannagl M."/>
            <person name="Pfeifer M."/>
            <person name="Jakobsen K.S."/>
            <person name="Wulff B.B."/>
            <person name="Steuernagel B."/>
            <person name="Mayer K.F."/>
            <person name="Olsen O.A."/>
        </authorList>
    </citation>
    <scope>NUCLEOTIDE SEQUENCE [LARGE SCALE GENOMIC DNA]</scope>
    <source>
        <strain evidence="3">cv. AL8/78</strain>
    </source>
</reference>
<name>A0A452XTM4_AEGTS</name>
<organism evidence="2 3">
    <name type="scientific">Aegilops tauschii subsp. strangulata</name>
    <name type="common">Goatgrass</name>
    <dbReference type="NCBI Taxonomy" id="200361"/>
    <lineage>
        <taxon>Eukaryota</taxon>
        <taxon>Viridiplantae</taxon>
        <taxon>Streptophyta</taxon>
        <taxon>Embryophyta</taxon>
        <taxon>Tracheophyta</taxon>
        <taxon>Spermatophyta</taxon>
        <taxon>Magnoliopsida</taxon>
        <taxon>Liliopsida</taxon>
        <taxon>Poales</taxon>
        <taxon>Poaceae</taxon>
        <taxon>BOP clade</taxon>
        <taxon>Pooideae</taxon>
        <taxon>Triticodae</taxon>
        <taxon>Triticeae</taxon>
        <taxon>Triticinae</taxon>
        <taxon>Aegilops</taxon>
    </lineage>
</organism>
<reference evidence="2" key="4">
    <citation type="submission" date="2019-03" db="UniProtKB">
        <authorList>
            <consortium name="EnsemblPlants"/>
        </authorList>
    </citation>
    <scope>IDENTIFICATION</scope>
</reference>
<reference evidence="3" key="2">
    <citation type="journal article" date="2017" name="Nat. Plants">
        <title>The Aegilops tauschii genome reveals multiple impacts of transposons.</title>
        <authorList>
            <person name="Zhao G."/>
            <person name="Zou C."/>
            <person name="Li K."/>
            <person name="Wang K."/>
            <person name="Li T."/>
            <person name="Gao L."/>
            <person name="Zhang X."/>
            <person name="Wang H."/>
            <person name="Yang Z."/>
            <person name="Liu X."/>
            <person name="Jiang W."/>
            <person name="Mao L."/>
            <person name="Kong X."/>
            <person name="Jiao Y."/>
            <person name="Jia J."/>
        </authorList>
    </citation>
    <scope>NUCLEOTIDE SEQUENCE [LARGE SCALE GENOMIC DNA]</scope>
    <source>
        <strain evidence="3">cv. AL8/78</strain>
    </source>
</reference>
<dbReference type="AlphaFoldDB" id="A0A452XTM4"/>
<reference evidence="2" key="5">
    <citation type="journal article" date="2021" name="G3 (Bethesda)">
        <title>Aegilops tauschii genome assembly Aet v5.0 features greater sequence contiguity and improved annotation.</title>
        <authorList>
            <person name="Wang L."/>
            <person name="Zhu T."/>
            <person name="Rodriguez J.C."/>
            <person name="Deal K.R."/>
            <person name="Dubcovsky J."/>
            <person name="McGuire P.E."/>
            <person name="Lux T."/>
            <person name="Spannagl M."/>
            <person name="Mayer K.F.X."/>
            <person name="Baldrich P."/>
            <person name="Meyers B.C."/>
            <person name="Huo N."/>
            <person name="Gu Y.Q."/>
            <person name="Zhou H."/>
            <person name="Devos K.M."/>
            <person name="Bennetzen J.L."/>
            <person name="Unver T."/>
            <person name="Budak H."/>
            <person name="Gulick P.J."/>
            <person name="Galiba G."/>
            <person name="Kalapos B."/>
            <person name="Nelson D.R."/>
            <person name="Li P."/>
            <person name="You F.M."/>
            <person name="Luo M.C."/>
            <person name="Dvorak J."/>
        </authorList>
    </citation>
    <scope>NUCLEOTIDE SEQUENCE [LARGE SCALE GENOMIC DNA]</scope>
    <source>
        <strain evidence="2">cv. AL8/78</strain>
    </source>
</reference>
<accession>A0A452XTM4</accession>
<proteinExistence type="predicted"/>
<feature type="compositionally biased region" description="Polar residues" evidence="1">
    <location>
        <begin position="49"/>
        <end position="75"/>
    </location>
</feature>
<evidence type="ECO:0000256" key="1">
    <source>
        <dbReference type="SAM" id="MobiDB-lite"/>
    </source>
</evidence>
<evidence type="ECO:0000313" key="2">
    <source>
        <dbReference type="EnsemblPlants" id="AET1Gv20158500.7"/>
    </source>
</evidence>
<dbReference type="Proteomes" id="UP000015105">
    <property type="component" value="Chromosome 1D"/>
</dbReference>
<reference evidence="2" key="3">
    <citation type="journal article" date="2017" name="Nature">
        <title>Genome sequence of the progenitor of the wheat D genome Aegilops tauschii.</title>
        <authorList>
            <person name="Luo M.C."/>
            <person name="Gu Y.Q."/>
            <person name="Puiu D."/>
            <person name="Wang H."/>
            <person name="Twardziok S.O."/>
            <person name="Deal K.R."/>
            <person name="Huo N."/>
            <person name="Zhu T."/>
            <person name="Wang L."/>
            <person name="Wang Y."/>
            <person name="McGuire P.E."/>
            <person name="Liu S."/>
            <person name="Long H."/>
            <person name="Ramasamy R.K."/>
            <person name="Rodriguez J.C."/>
            <person name="Van S.L."/>
            <person name="Yuan L."/>
            <person name="Wang Z."/>
            <person name="Xia Z."/>
            <person name="Xiao L."/>
            <person name="Anderson O.D."/>
            <person name="Ouyang S."/>
            <person name="Liang Y."/>
            <person name="Zimin A.V."/>
            <person name="Pertea G."/>
            <person name="Qi P."/>
            <person name="Bennetzen J.L."/>
            <person name="Dai X."/>
            <person name="Dawson M.W."/>
            <person name="Muller H.G."/>
            <person name="Kugler K."/>
            <person name="Rivarola-Duarte L."/>
            <person name="Spannagl M."/>
            <person name="Mayer K.F.X."/>
            <person name="Lu F.H."/>
            <person name="Bevan M.W."/>
            <person name="Leroy P."/>
            <person name="Li P."/>
            <person name="You F.M."/>
            <person name="Sun Q."/>
            <person name="Liu Z."/>
            <person name="Lyons E."/>
            <person name="Wicker T."/>
            <person name="Salzberg S.L."/>
            <person name="Devos K.M."/>
            <person name="Dvorak J."/>
        </authorList>
    </citation>
    <scope>NUCLEOTIDE SEQUENCE [LARGE SCALE GENOMIC DNA]</scope>
    <source>
        <strain evidence="2">cv. AL8/78</strain>
    </source>
</reference>
<sequence>LVYPHPAEQPILSTLKCIQEYPKAPKHSTPKHKQHQVEIPLSLQFVSSSVSKLSNPKPTTQRESIPSQQTPSKCTRTIPHPSPLQQLPLSAALRCALLSVLPPPPAS</sequence>